<comment type="caution">
    <text evidence="2">The sequence shown here is derived from an EMBL/GenBank/DDBJ whole genome shotgun (WGS) entry which is preliminary data.</text>
</comment>
<sequence length="165" mass="16597">MIRHTARALCAASLVIAPLALTATPAHAATVCRVNGVPASGPTVNGTAGDDFIECSSVDPGHTVNGLGGRDHIVLTGPTAGTVTGGLGRDYITSRSDVVVSGVLDGNEDSDYLVVDGLLAAGGIVRGNFGNDYLKVDVSDGTTNGGPGFDVCRVTTGNPPVNCEY</sequence>
<evidence type="ECO:0008006" key="4">
    <source>
        <dbReference type="Google" id="ProtNLM"/>
    </source>
</evidence>
<keyword evidence="3" id="KW-1185">Reference proteome</keyword>
<feature type="signal peptide" evidence="1">
    <location>
        <begin position="1"/>
        <end position="28"/>
    </location>
</feature>
<protein>
    <recommendedName>
        <fullName evidence="4">Lipoprotein</fullName>
    </recommendedName>
</protein>
<keyword evidence="1" id="KW-0732">Signal</keyword>
<evidence type="ECO:0000313" key="2">
    <source>
        <dbReference type="EMBL" id="MDX2294505.1"/>
    </source>
</evidence>
<feature type="chain" id="PRO_5045451018" description="Lipoprotein" evidence="1">
    <location>
        <begin position="29"/>
        <end position="165"/>
    </location>
</feature>
<name>A0ABU4KB07_9ACTN</name>
<evidence type="ECO:0000256" key="1">
    <source>
        <dbReference type="SAM" id="SignalP"/>
    </source>
</evidence>
<gene>
    <name evidence="2" type="ORF">R2363_20300</name>
</gene>
<accession>A0ABU4KB07</accession>
<dbReference type="SUPFAM" id="SSF51120">
    <property type="entry name" value="beta-Roll"/>
    <property type="match status" value="1"/>
</dbReference>
<evidence type="ECO:0000313" key="3">
    <source>
        <dbReference type="Proteomes" id="UP001278571"/>
    </source>
</evidence>
<dbReference type="EMBL" id="JAWJZF010000393">
    <property type="protein sequence ID" value="MDX2294505.1"/>
    <property type="molecule type" value="Genomic_DNA"/>
</dbReference>
<dbReference type="Gene3D" id="2.160.20.160">
    <property type="match status" value="1"/>
</dbReference>
<dbReference type="RefSeq" id="WP_319010816.1">
    <property type="nucleotide sequence ID" value="NZ_JAWJZF010000393.1"/>
</dbReference>
<dbReference type="Proteomes" id="UP001278571">
    <property type="component" value="Unassembled WGS sequence"/>
</dbReference>
<proteinExistence type="predicted"/>
<organism evidence="2 3">
    <name type="scientific">Streptomyces roseolus</name>
    <dbReference type="NCBI Taxonomy" id="67358"/>
    <lineage>
        <taxon>Bacteria</taxon>
        <taxon>Bacillati</taxon>
        <taxon>Actinomycetota</taxon>
        <taxon>Actinomycetes</taxon>
        <taxon>Kitasatosporales</taxon>
        <taxon>Streptomycetaceae</taxon>
        <taxon>Streptomyces</taxon>
    </lineage>
</organism>
<dbReference type="InterPro" id="IPR011049">
    <property type="entry name" value="Serralysin-like_metalloprot_C"/>
</dbReference>
<reference evidence="2 3" key="1">
    <citation type="submission" date="2023-10" db="EMBL/GenBank/DDBJ databases">
        <authorList>
            <person name="Wang X.X."/>
        </authorList>
    </citation>
    <scope>NUCLEOTIDE SEQUENCE [LARGE SCALE GENOMIC DNA]</scope>
    <source>
        <strain evidence="2 3">NBRC 12816</strain>
    </source>
</reference>
<dbReference type="PRINTS" id="PR00313">
    <property type="entry name" value="CABNDNGRPT"/>
</dbReference>